<dbReference type="PANTHER" id="PTHR37466">
    <property type="entry name" value="SLR1628 PROTEIN"/>
    <property type="match status" value="1"/>
</dbReference>
<dbReference type="Pfam" id="PF09996">
    <property type="entry name" value="DUF2237"/>
    <property type="match status" value="1"/>
</dbReference>
<protein>
    <submittedName>
        <fullName evidence="2">DUF2237 domain-containing protein</fullName>
    </submittedName>
</protein>
<dbReference type="PANTHER" id="PTHR37466:SF1">
    <property type="entry name" value="SLR1628 PROTEIN"/>
    <property type="match status" value="1"/>
</dbReference>
<keyword evidence="3" id="KW-1185">Reference proteome</keyword>
<evidence type="ECO:0000313" key="2">
    <source>
        <dbReference type="EMBL" id="TYL38406.1"/>
    </source>
</evidence>
<comment type="caution">
    <text evidence="2">The sequence shown here is derived from an EMBL/GenBank/DDBJ whole genome shotgun (WGS) entry which is preliminary data.</text>
</comment>
<dbReference type="Proteomes" id="UP000766904">
    <property type="component" value="Unassembled WGS sequence"/>
</dbReference>
<evidence type="ECO:0000256" key="1">
    <source>
        <dbReference type="SAM" id="MobiDB-lite"/>
    </source>
</evidence>
<dbReference type="OrthoDB" id="254799at2157"/>
<gene>
    <name evidence="2" type="ORF">CV102_11385</name>
</gene>
<dbReference type="RefSeq" id="WP_148858104.1">
    <property type="nucleotide sequence ID" value="NZ_PHNJ01000005.1"/>
</dbReference>
<feature type="region of interest" description="Disordered" evidence="1">
    <location>
        <begin position="117"/>
        <end position="141"/>
    </location>
</feature>
<evidence type="ECO:0000313" key="3">
    <source>
        <dbReference type="Proteomes" id="UP000766904"/>
    </source>
</evidence>
<dbReference type="EMBL" id="PHNJ01000005">
    <property type="protein sequence ID" value="TYL38406.1"/>
    <property type="molecule type" value="Genomic_DNA"/>
</dbReference>
<sequence>MPTDRNVFGSELEPCSTDPTTGFLRDGCCRRVESDRGRHELCAVVTEEFLQFSAARGNDLTTPRPELEFPGLEPGDRWCLCLARWLEAEEEGCAPPVVLEATHEAVLRDVEPDLLREHEYDRRERGDRSGRDPSSETESSK</sequence>
<proteinExistence type="predicted"/>
<dbReference type="AlphaFoldDB" id="A0A8J8TQ29"/>
<dbReference type="InterPro" id="IPR018714">
    <property type="entry name" value="DUF2237"/>
</dbReference>
<reference evidence="2" key="1">
    <citation type="submission" date="2017-11" db="EMBL/GenBank/DDBJ databases">
        <authorList>
            <person name="Kajale S.C."/>
            <person name="Sharma A."/>
        </authorList>
    </citation>
    <scope>NUCLEOTIDE SEQUENCE</scope>
    <source>
        <strain evidence="2">LS1_42</strain>
    </source>
</reference>
<organism evidence="2 3">
    <name type="scientific">Natronococcus pandeyae</name>
    <dbReference type="NCBI Taxonomy" id="2055836"/>
    <lineage>
        <taxon>Archaea</taxon>
        <taxon>Methanobacteriati</taxon>
        <taxon>Methanobacteriota</taxon>
        <taxon>Stenosarchaea group</taxon>
        <taxon>Halobacteria</taxon>
        <taxon>Halobacteriales</taxon>
        <taxon>Natrialbaceae</taxon>
        <taxon>Natronococcus</taxon>
    </lineage>
</organism>
<name>A0A8J8TQ29_9EURY</name>
<accession>A0A8J8TQ29</accession>
<dbReference type="Gene3D" id="3.30.56.110">
    <property type="entry name" value="Protein of unknown function DUF2237"/>
    <property type="match status" value="1"/>
</dbReference>